<dbReference type="Ensembl" id="ENSCPGT00000030125.1">
    <property type="protein sequence ID" value="ENSCPGP00000027595.1"/>
    <property type="gene ID" value="ENSCPGG00000019027.1"/>
</dbReference>
<feature type="region of interest" description="Disordered" evidence="7">
    <location>
        <begin position="923"/>
        <end position="945"/>
    </location>
</feature>
<dbReference type="PANTHER" id="PTHR13322:SF2">
    <property type="entry name" value="INTEGRATOR COMPLEX SUBUNIT 7"/>
    <property type="match status" value="1"/>
</dbReference>
<evidence type="ECO:0000313" key="11">
    <source>
        <dbReference type="Ensembl" id="ENSCPGP00000027595.1"/>
    </source>
</evidence>
<feature type="domain" description="Integrator complex subunit 7 helical bundle" evidence="10">
    <location>
        <begin position="535"/>
        <end position="715"/>
    </location>
</feature>
<dbReference type="Pfam" id="PF24436">
    <property type="entry name" value="INTS7_N"/>
    <property type="match status" value="1"/>
</dbReference>
<evidence type="ECO:0000259" key="9">
    <source>
        <dbReference type="Pfam" id="PF24436"/>
    </source>
</evidence>
<sequence>MAASAKSFLADAGYGEQELDANSALMELDKGLRSGKLGEQCEAVVRFPRLFQKYPFPILINSAFLKLADVFRVGNNFLRLCVLKVTQQSEKHLEKILNVDEFVKRVFSVIHSNDPVARAITLRMLGSMASIIPERKNAHHSIRQSLDSHDNVEVEAAIFAAANFSAQSKDFAAGICNKISEMIQGLATPVDLKLKLIPILQHMHHDASLASSSRQLLQQLVTSYPSTKMVIVTLHTFTLLAASSLVDIPKQIQLLLQYLKNDPRKAVKRLAIQDLKLLANKTPHTWSRENIQALCESALHTPYDSLKLGMLSVLSTLSGTIAIKQYFSSAPATTVRSFDLVKLAQECCYHNNRGIAAHGVRILTNISASCQEKDLLPLEQDAVFGLEALLVLCSQDDSPGAQATLKITLTCMVKLVKCRPHLSQSVVESLLTQLHSAQDTARILMCHCLAAIAMQLPVLADGMLGDLMDLYKLIGRSATDKKQELLVSLATVIFVSSQKALSSEVKTVIKQQLENASNGWTAYRIARQASRMGNHDMARELYQSLLTQVASEHFYFWLNSLKEFSHAEQCLTGLQEDNYSSALSCIAEALKSYHKGIASLTAASTPLNPLSFQCGFVKLRIDLLQAFSQLICTCNSLKTSPPPAIATTIAMTSGNDLQRCGRISNQMKHSMEEFRNLATRYGDLYQSSFDADSATLRNVELQQQSCLLISHAIEALILDPESASFQEYSSNGTAHVESEYERRMMSVFNHVLEEVESLNRKYAPVSYLVSNGFKCIFCRQRFQKLSNSLALSPSPRNPAEPIAVQNNQQLALKVEGVVQHGSKPGLFRKIQSVCLNVSSVLQSKSGQDYKIPIDNMTNEMEQRVEPHNDYFSTQFLLNFVILGTHNITVESSVIDSNGIVWKTGPKTTIFVKSLEDPYSQQVRLQQQQGQPPSQQQQQRTAYSRF</sequence>
<dbReference type="InterPro" id="IPR056517">
    <property type="entry name" value="INTS7_HB"/>
</dbReference>
<dbReference type="Pfam" id="PF24437">
    <property type="entry name" value="INTS7_HB"/>
    <property type="match status" value="1"/>
</dbReference>
<dbReference type="InterPro" id="IPR011989">
    <property type="entry name" value="ARM-like"/>
</dbReference>
<accession>A0A8C3KR70</accession>
<dbReference type="InterPro" id="IPR016024">
    <property type="entry name" value="ARM-type_fold"/>
</dbReference>
<evidence type="ECO:0000256" key="5">
    <source>
        <dbReference type="ARBA" id="ARBA00022490"/>
    </source>
</evidence>
<evidence type="ECO:0000256" key="3">
    <source>
        <dbReference type="ARBA" id="ARBA00008565"/>
    </source>
</evidence>
<evidence type="ECO:0000256" key="2">
    <source>
        <dbReference type="ARBA" id="ARBA00004496"/>
    </source>
</evidence>
<evidence type="ECO:0000256" key="7">
    <source>
        <dbReference type="SAM" id="MobiDB-lite"/>
    </source>
</evidence>
<evidence type="ECO:0000259" key="10">
    <source>
        <dbReference type="Pfam" id="PF24437"/>
    </source>
</evidence>
<dbReference type="InterPro" id="IPR054519">
    <property type="entry name" value="INTS7_C"/>
</dbReference>
<name>A0A8C3KR70_9CHAR</name>
<dbReference type="Gene3D" id="1.25.10.10">
    <property type="entry name" value="Leucine-rich Repeat Variant"/>
    <property type="match status" value="1"/>
</dbReference>
<evidence type="ECO:0000256" key="6">
    <source>
        <dbReference type="ARBA" id="ARBA00023242"/>
    </source>
</evidence>
<dbReference type="GO" id="GO:0005737">
    <property type="term" value="C:cytoplasm"/>
    <property type="evidence" value="ECO:0007669"/>
    <property type="project" value="UniProtKB-SubCell"/>
</dbReference>
<comment type="subcellular location">
    <subcellularLocation>
        <location evidence="2">Cytoplasm</location>
    </subcellularLocation>
    <subcellularLocation>
        <location evidence="1">Nucleus</location>
    </subcellularLocation>
</comment>
<comment type="similarity">
    <text evidence="3">Belongs to the Integrator subunit 7 family.</text>
</comment>
<reference evidence="11" key="1">
    <citation type="submission" date="2025-08" db="UniProtKB">
        <authorList>
            <consortium name="Ensembl"/>
        </authorList>
    </citation>
    <scope>IDENTIFICATION</scope>
</reference>
<dbReference type="GO" id="GO:0032039">
    <property type="term" value="C:integrator complex"/>
    <property type="evidence" value="ECO:0007669"/>
    <property type="project" value="InterPro"/>
</dbReference>
<reference evidence="11" key="2">
    <citation type="submission" date="2025-09" db="UniProtKB">
        <authorList>
            <consortium name="Ensembl"/>
        </authorList>
    </citation>
    <scope>IDENTIFICATION</scope>
</reference>
<evidence type="ECO:0000313" key="12">
    <source>
        <dbReference type="Proteomes" id="UP000694419"/>
    </source>
</evidence>
<keyword evidence="6" id="KW-0539">Nucleus</keyword>
<keyword evidence="12" id="KW-1185">Reference proteome</keyword>
<dbReference type="SUPFAM" id="SSF48371">
    <property type="entry name" value="ARM repeat"/>
    <property type="match status" value="1"/>
</dbReference>
<dbReference type="Proteomes" id="UP000694419">
    <property type="component" value="Unplaced"/>
</dbReference>
<evidence type="ECO:0000256" key="4">
    <source>
        <dbReference type="ARBA" id="ARBA00015336"/>
    </source>
</evidence>
<dbReference type="GO" id="GO:0034472">
    <property type="term" value="P:snRNA 3'-end processing"/>
    <property type="evidence" value="ECO:0007669"/>
    <property type="project" value="TreeGrafter"/>
</dbReference>
<keyword evidence="5" id="KW-0963">Cytoplasm</keyword>
<feature type="domain" description="Integrator complex subunit 7 C-terminal" evidence="8">
    <location>
        <begin position="789"/>
        <end position="901"/>
    </location>
</feature>
<evidence type="ECO:0000256" key="1">
    <source>
        <dbReference type="ARBA" id="ARBA00004123"/>
    </source>
</evidence>
<dbReference type="PANTHER" id="PTHR13322">
    <property type="entry name" value="C1ORF73 PROTEIN"/>
    <property type="match status" value="1"/>
</dbReference>
<dbReference type="AlphaFoldDB" id="A0A8C3KR70"/>
<feature type="compositionally biased region" description="Low complexity" evidence="7">
    <location>
        <begin position="923"/>
        <end position="939"/>
    </location>
</feature>
<dbReference type="InterPro" id="IPR033060">
    <property type="entry name" value="INTS7"/>
</dbReference>
<feature type="domain" description="Integrator complex subunit 7 N-terminal" evidence="9">
    <location>
        <begin position="25"/>
        <end position="533"/>
    </location>
</feature>
<dbReference type="Pfam" id="PF22965">
    <property type="entry name" value="INTS7_C"/>
    <property type="match status" value="1"/>
</dbReference>
<evidence type="ECO:0000259" key="8">
    <source>
        <dbReference type="Pfam" id="PF22965"/>
    </source>
</evidence>
<protein>
    <recommendedName>
        <fullName evidence="4">Integrator complex subunit 7</fullName>
    </recommendedName>
</protein>
<dbReference type="InterPro" id="IPR056516">
    <property type="entry name" value="INTS7_N"/>
</dbReference>
<organism evidence="11 12">
    <name type="scientific">Calidris pygmaea</name>
    <name type="common">Spoon-billed sandpiper</name>
    <dbReference type="NCBI Taxonomy" id="425635"/>
    <lineage>
        <taxon>Eukaryota</taxon>
        <taxon>Metazoa</taxon>
        <taxon>Chordata</taxon>
        <taxon>Craniata</taxon>
        <taxon>Vertebrata</taxon>
        <taxon>Euteleostomi</taxon>
        <taxon>Archelosauria</taxon>
        <taxon>Archosauria</taxon>
        <taxon>Dinosauria</taxon>
        <taxon>Saurischia</taxon>
        <taxon>Theropoda</taxon>
        <taxon>Coelurosauria</taxon>
        <taxon>Aves</taxon>
        <taxon>Neognathae</taxon>
        <taxon>Neoaves</taxon>
        <taxon>Charadriiformes</taxon>
        <taxon>Scolopacidae</taxon>
        <taxon>Calidris</taxon>
    </lineage>
</organism>
<proteinExistence type="inferred from homology"/>